<name>A0ABV4CT22_9BACT</name>
<dbReference type="InterPro" id="IPR053136">
    <property type="entry name" value="UTP_pyrophosphatase-like"/>
</dbReference>
<dbReference type="RefSeq" id="WP_121698402.1">
    <property type="nucleotide sequence ID" value="NZ_JBCLPP010000005.1"/>
</dbReference>
<keyword evidence="3" id="KW-1185">Reference proteome</keyword>
<evidence type="ECO:0000313" key="3">
    <source>
        <dbReference type="Proteomes" id="UP001565200"/>
    </source>
</evidence>
<comment type="caution">
    <text evidence="2">The sequence shown here is derived from an EMBL/GenBank/DDBJ whole genome shotgun (WGS) entry which is preliminary data.</text>
</comment>
<reference evidence="2 3" key="1">
    <citation type="submission" date="2024-03" db="EMBL/GenBank/DDBJ databases">
        <title>Mouse gut bacterial collection (mGBC) of GemPharmatech.</title>
        <authorList>
            <person name="He Y."/>
            <person name="Dong L."/>
            <person name="Wu D."/>
            <person name="Gao X."/>
            <person name="Lin Z."/>
        </authorList>
    </citation>
    <scope>NUCLEOTIDE SEQUENCE [LARGE SCALE GENOMIC DNA]</scope>
    <source>
        <strain evidence="2 3">54-13</strain>
    </source>
</reference>
<sequence>MILSRCNIRHDVLGDVCVSERSDARRFIARWRDGVVHLTVPSGVVDREILDVLDRLAPRLMSKRPAVSYYDDMVIALDGFVFEIKSQSHRPASILATVKEDRAYLEVGTDIDMSSDKGRCMVSSMMCRVAAKVAPRMLLPAAAELARRLGVEPASWHIMSGYRTLGKCTSARSIHLSHALVFLPRELRDYIICHELAHLTYMCHSRRFHELCDRYCGGREAACIAALKSYRWPILR</sequence>
<evidence type="ECO:0000259" key="1">
    <source>
        <dbReference type="Pfam" id="PF01863"/>
    </source>
</evidence>
<dbReference type="CDD" id="cd07344">
    <property type="entry name" value="M48_yhfN_like"/>
    <property type="match status" value="1"/>
</dbReference>
<dbReference type="EMBL" id="JBCLPP010000005">
    <property type="protein sequence ID" value="MEY8244538.1"/>
    <property type="molecule type" value="Genomic_DNA"/>
</dbReference>
<evidence type="ECO:0000313" key="2">
    <source>
        <dbReference type="EMBL" id="MEY8244538.1"/>
    </source>
</evidence>
<dbReference type="PANTHER" id="PTHR30399:SF1">
    <property type="entry name" value="UTP PYROPHOSPHATASE"/>
    <property type="match status" value="1"/>
</dbReference>
<dbReference type="PANTHER" id="PTHR30399">
    <property type="entry name" value="UNCHARACTERIZED PROTEIN YGJP"/>
    <property type="match status" value="1"/>
</dbReference>
<protein>
    <submittedName>
        <fullName evidence="2">M48 family metallopeptidase</fullName>
    </submittedName>
</protein>
<organism evidence="2 3">
    <name type="scientific">Heminiphilus faecis</name>
    <dbReference type="NCBI Taxonomy" id="2601703"/>
    <lineage>
        <taxon>Bacteria</taxon>
        <taxon>Pseudomonadati</taxon>
        <taxon>Bacteroidota</taxon>
        <taxon>Bacteroidia</taxon>
        <taxon>Bacteroidales</taxon>
        <taxon>Muribaculaceae</taxon>
        <taxon>Heminiphilus</taxon>
    </lineage>
</organism>
<dbReference type="Proteomes" id="UP001565200">
    <property type="component" value="Unassembled WGS sequence"/>
</dbReference>
<dbReference type="InterPro" id="IPR002725">
    <property type="entry name" value="YgjP-like_metallopeptidase"/>
</dbReference>
<dbReference type="Gene3D" id="3.30.2010.10">
    <property type="entry name" value="Metalloproteases ('zincins'), catalytic domain"/>
    <property type="match status" value="1"/>
</dbReference>
<dbReference type="Pfam" id="PF01863">
    <property type="entry name" value="YgjP-like"/>
    <property type="match status" value="1"/>
</dbReference>
<proteinExistence type="predicted"/>
<accession>A0ABV4CT22</accession>
<feature type="domain" description="YgjP-like metallopeptidase" evidence="1">
    <location>
        <begin position="32"/>
        <end position="218"/>
    </location>
</feature>
<gene>
    <name evidence="2" type="ORF">AAK873_02760</name>
</gene>